<dbReference type="InterPro" id="IPR016186">
    <property type="entry name" value="C-type_lectin-like/link_sf"/>
</dbReference>
<proteinExistence type="predicted"/>
<evidence type="ECO:0000313" key="5">
    <source>
        <dbReference type="Proteomes" id="UP000271974"/>
    </source>
</evidence>
<evidence type="ECO:0000313" key="4">
    <source>
        <dbReference type="EMBL" id="RUS76143.1"/>
    </source>
</evidence>
<evidence type="ECO:0008006" key="6">
    <source>
        <dbReference type="Google" id="ProtNLM"/>
    </source>
</evidence>
<dbReference type="Gene3D" id="2.60.120.200">
    <property type="match status" value="1"/>
</dbReference>
<dbReference type="InterPro" id="IPR018378">
    <property type="entry name" value="C-type_lectin_CS"/>
</dbReference>
<dbReference type="SMART" id="SM00034">
    <property type="entry name" value="CLECT"/>
    <property type="match status" value="1"/>
</dbReference>
<dbReference type="PROSITE" id="PS00615">
    <property type="entry name" value="C_TYPE_LECTIN_1"/>
    <property type="match status" value="1"/>
</dbReference>
<protein>
    <recommendedName>
        <fullName evidence="6">C-type lectin domain-containing protein</fullName>
    </recommendedName>
</protein>
<keyword evidence="5" id="KW-1185">Reference proteome</keyword>
<organism evidence="4 5">
    <name type="scientific">Elysia chlorotica</name>
    <name type="common">Eastern emerald elysia</name>
    <name type="synonym">Sea slug</name>
    <dbReference type="NCBI Taxonomy" id="188477"/>
    <lineage>
        <taxon>Eukaryota</taxon>
        <taxon>Metazoa</taxon>
        <taxon>Spiralia</taxon>
        <taxon>Lophotrochozoa</taxon>
        <taxon>Mollusca</taxon>
        <taxon>Gastropoda</taxon>
        <taxon>Heterobranchia</taxon>
        <taxon>Euthyneura</taxon>
        <taxon>Panpulmonata</taxon>
        <taxon>Sacoglossa</taxon>
        <taxon>Placobranchoidea</taxon>
        <taxon>Plakobranchidae</taxon>
        <taxon>Elysia</taxon>
    </lineage>
</organism>
<dbReference type="SUPFAM" id="SSF56436">
    <property type="entry name" value="C-type lectin-like"/>
    <property type="match status" value="1"/>
</dbReference>
<gene>
    <name evidence="4" type="ORF">EGW08_016086</name>
</gene>
<dbReference type="OrthoDB" id="441660at2759"/>
<evidence type="ECO:0000259" key="2">
    <source>
        <dbReference type="PROSITE" id="PS50041"/>
    </source>
</evidence>
<dbReference type="PROSITE" id="PS50060">
    <property type="entry name" value="MAM_2"/>
    <property type="match status" value="1"/>
</dbReference>
<dbReference type="CDD" id="cd00037">
    <property type="entry name" value="CLECT"/>
    <property type="match status" value="1"/>
</dbReference>
<sequence>MVGREVEGLEVTVKIGSGIGYPVWSSTGQRSSDWVIGQFELDSEYTANPFSIEFILKTKAYERYNTYYFDEADIGIDDFYAYNTTCDQIPQCPSNSVHRNTLNNVTSCYTFHAAAMSWQDAYYTCRKEGPWSALVSVESQQEQDYLAGVINGDPGEFGAPLVCRDKIYLCSRPVSGLYENWHRNQPNNVGGNQDCLLLEYASEDFTWGDVDCASAHPFICESYFVV</sequence>
<evidence type="ECO:0000259" key="3">
    <source>
        <dbReference type="PROSITE" id="PS50060"/>
    </source>
</evidence>
<dbReference type="InterPro" id="IPR001304">
    <property type="entry name" value="C-type_lectin-like"/>
</dbReference>
<dbReference type="PROSITE" id="PS50041">
    <property type="entry name" value="C_TYPE_LECTIN_2"/>
    <property type="match status" value="1"/>
</dbReference>
<dbReference type="InterPro" id="IPR000998">
    <property type="entry name" value="MAM_dom"/>
</dbReference>
<accession>A0A3S1B6H4</accession>
<dbReference type="Proteomes" id="UP000271974">
    <property type="component" value="Unassembled WGS sequence"/>
</dbReference>
<comment type="caution">
    <text evidence="4">The sequence shown here is derived from an EMBL/GenBank/DDBJ whole genome shotgun (WGS) entry which is preliminary data.</text>
</comment>
<dbReference type="Gene3D" id="3.10.100.10">
    <property type="entry name" value="Mannose-Binding Protein A, subunit A"/>
    <property type="match status" value="1"/>
</dbReference>
<feature type="domain" description="C-type lectin" evidence="2">
    <location>
        <begin position="108"/>
        <end position="221"/>
    </location>
</feature>
<evidence type="ECO:0000256" key="1">
    <source>
        <dbReference type="ARBA" id="ARBA00023157"/>
    </source>
</evidence>
<dbReference type="EMBL" id="RQTK01000684">
    <property type="protein sequence ID" value="RUS76143.1"/>
    <property type="molecule type" value="Genomic_DNA"/>
</dbReference>
<reference evidence="4 5" key="1">
    <citation type="submission" date="2019-01" db="EMBL/GenBank/DDBJ databases">
        <title>A draft genome assembly of the solar-powered sea slug Elysia chlorotica.</title>
        <authorList>
            <person name="Cai H."/>
            <person name="Li Q."/>
            <person name="Fang X."/>
            <person name="Li J."/>
            <person name="Curtis N.E."/>
            <person name="Altenburger A."/>
            <person name="Shibata T."/>
            <person name="Feng M."/>
            <person name="Maeda T."/>
            <person name="Schwartz J.A."/>
            <person name="Shigenobu S."/>
            <person name="Lundholm N."/>
            <person name="Nishiyama T."/>
            <person name="Yang H."/>
            <person name="Hasebe M."/>
            <person name="Li S."/>
            <person name="Pierce S.K."/>
            <person name="Wang J."/>
        </authorList>
    </citation>
    <scope>NUCLEOTIDE SEQUENCE [LARGE SCALE GENOMIC DNA]</scope>
    <source>
        <strain evidence="4">EC2010</strain>
        <tissue evidence="4">Whole organism of an adult</tissue>
    </source>
</reference>
<name>A0A3S1B6H4_ELYCH</name>
<feature type="domain" description="MAM" evidence="3">
    <location>
        <begin position="9"/>
        <end position="88"/>
    </location>
</feature>
<keyword evidence="1" id="KW-1015">Disulfide bond</keyword>
<dbReference type="Pfam" id="PF00059">
    <property type="entry name" value="Lectin_C"/>
    <property type="match status" value="1"/>
</dbReference>
<dbReference type="InterPro" id="IPR016187">
    <property type="entry name" value="CTDL_fold"/>
</dbReference>
<dbReference type="PANTHER" id="PTHR45784">
    <property type="entry name" value="C-TYPE LECTIN DOMAIN FAMILY 20 MEMBER A-RELATED"/>
    <property type="match status" value="1"/>
</dbReference>
<dbReference type="GO" id="GO:0016020">
    <property type="term" value="C:membrane"/>
    <property type="evidence" value="ECO:0007669"/>
    <property type="project" value="InterPro"/>
</dbReference>
<dbReference type="AlphaFoldDB" id="A0A3S1B6H4"/>
<dbReference type="PANTHER" id="PTHR45784:SF3">
    <property type="entry name" value="C-TYPE LECTIN DOMAIN FAMILY 4 MEMBER K-LIKE-RELATED"/>
    <property type="match status" value="1"/>
</dbReference>